<reference evidence="1 2" key="1">
    <citation type="submission" date="2016-10" db="EMBL/GenBank/DDBJ databases">
        <authorList>
            <person name="Varghese N."/>
            <person name="Submissions S."/>
        </authorList>
    </citation>
    <scope>NUCLEOTIDE SEQUENCE [LARGE SCALE GENOMIC DNA]</scope>
    <source>
        <strain evidence="1 2">DSM 1361</strain>
    </source>
</reference>
<proteinExistence type="predicted"/>
<protein>
    <submittedName>
        <fullName evidence="1">Uncharacterized protein</fullName>
    </submittedName>
</protein>
<sequence>MDEDKQPKDAMDYLAMLVRTQGLLFSYVAREYPQMDTADFIHFYMESKTRRVIDENEVGSHTLELKDLLEYIDKNEVYEFKKGKAIDPEIAEWIGEFYAYYQLCVNVPSREMIKKIPVSYLVSIYPRFANFDLEFVMQHISKTVTHDKK</sequence>
<organism evidence="1 2">
    <name type="scientific">Ruminobacter amylophilus</name>
    <dbReference type="NCBI Taxonomy" id="867"/>
    <lineage>
        <taxon>Bacteria</taxon>
        <taxon>Pseudomonadati</taxon>
        <taxon>Pseudomonadota</taxon>
        <taxon>Gammaproteobacteria</taxon>
        <taxon>Aeromonadales</taxon>
        <taxon>Succinivibrionaceae</taxon>
        <taxon>Ruminobacter</taxon>
    </lineage>
</organism>
<dbReference type="Proteomes" id="UP000243745">
    <property type="component" value="Unassembled WGS sequence"/>
</dbReference>
<accession>A0A662ZKI7</accession>
<gene>
    <name evidence="1" type="ORF">SAMN02910344_01886</name>
</gene>
<name>A0A662ZKI7_9GAMM</name>
<dbReference type="OrthoDB" id="9810245at2"/>
<keyword evidence="2" id="KW-1185">Reference proteome</keyword>
<evidence type="ECO:0000313" key="1">
    <source>
        <dbReference type="EMBL" id="SFP61992.1"/>
    </source>
</evidence>
<dbReference type="RefSeq" id="WP_093143128.1">
    <property type="nucleotide sequence ID" value="NZ_FOXF01000044.1"/>
</dbReference>
<dbReference type="EMBL" id="FOXF01000044">
    <property type="protein sequence ID" value="SFP61992.1"/>
    <property type="molecule type" value="Genomic_DNA"/>
</dbReference>
<dbReference type="AlphaFoldDB" id="A0A662ZKI7"/>
<evidence type="ECO:0000313" key="2">
    <source>
        <dbReference type="Proteomes" id="UP000243745"/>
    </source>
</evidence>